<sequence length="125" mass="13643">MENPLPEHWMPKGDCDSVGSQCWSRLLTGPVYPWREESMLKVDPGRTCDPIGEPMLKQSAPEGADYTRAVCGELQPLGRTHSEEVCGGFFPVGRTPLWSRGSVSNEEEGIADTACDELTTASITT</sequence>
<dbReference type="Proteomes" id="UP000796761">
    <property type="component" value="Unassembled WGS sequence"/>
</dbReference>
<gene>
    <name evidence="1" type="ORF">HGM15179_005388</name>
</gene>
<evidence type="ECO:0000313" key="1">
    <source>
        <dbReference type="EMBL" id="TRZ21719.1"/>
    </source>
</evidence>
<dbReference type="OrthoDB" id="9397495at2759"/>
<name>A0A8K1GMA2_9PASS</name>
<keyword evidence="2" id="KW-1185">Reference proteome</keyword>
<organism evidence="1 2">
    <name type="scientific">Zosterops borbonicus</name>
    <dbReference type="NCBI Taxonomy" id="364589"/>
    <lineage>
        <taxon>Eukaryota</taxon>
        <taxon>Metazoa</taxon>
        <taxon>Chordata</taxon>
        <taxon>Craniata</taxon>
        <taxon>Vertebrata</taxon>
        <taxon>Euteleostomi</taxon>
        <taxon>Archelosauria</taxon>
        <taxon>Archosauria</taxon>
        <taxon>Dinosauria</taxon>
        <taxon>Saurischia</taxon>
        <taxon>Theropoda</taxon>
        <taxon>Coelurosauria</taxon>
        <taxon>Aves</taxon>
        <taxon>Neognathae</taxon>
        <taxon>Neoaves</taxon>
        <taxon>Telluraves</taxon>
        <taxon>Australaves</taxon>
        <taxon>Passeriformes</taxon>
        <taxon>Sylvioidea</taxon>
        <taxon>Zosteropidae</taxon>
        <taxon>Zosterops</taxon>
    </lineage>
</organism>
<proteinExistence type="predicted"/>
<comment type="caution">
    <text evidence="1">The sequence shown here is derived from an EMBL/GenBank/DDBJ whole genome shotgun (WGS) entry which is preliminary data.</text>
</comment>
<protein>
    <submittedName>
        <fullName evidence="1">Uncharacterized protein</fullName>
    </submittedName>
</protein>
<reference evidence="1" key="1">
    <citation type="submission" date="2019-04" db="EMBL/GenBank/DDBJ databases">
        <title>Genome assembly of Zosterops borbonicus 15179.</title>
        <authorList>
            <person name="Leroy T."/>
            <person name="Anselmetti Y."/>
            <person name="Tilak M.-K."/>
            <person name="Nabholz B."/>
        </authorList>
    </citation>
    <scope>NUCLEOTIDE SEQUENCE</scope>
    <source>
        <strain evidence="1">HGM_15179</strain>
        <tissue evidence="1">Muscle</tissue>
    </source>
</reference>
<evidence type="ECO:0000313" key="2">
    <source>
        <dbReference type="Proteomes" id="UP000796761"/>
    </source>
</evidence>
<dbReference type="EMBL" id="SWJQ01000115">
    <property type="protein sequence ID" value="TRZ21719.1"/>
    <property type="molecule type" value="Genomic_DNA"/>
</dbReference>
<dbReference type="AlphaFoldDB" id="A0A8K1GMA2"/>
<accession>A0A8K1GMA2</accession>